<accession>A0AAN9UEN2</accession>
<name>A0AAN9UEN2_9PEZI</name>
<comment type="caution">
    <text evidence="1">The sequence shown here is derived from an EMBL/GenBank/DDBJ whole genome shotgun (WGS) entry which is preliminary data.</text>
</comment>
<reference evidence="1 2" key="1">
    <citation type="journal article" date="2023" name="PLoS ONE">
        <title>Cytospora paraplurivora sp. nov. isolated from orchards with fruit tree decline syndrome in Ontario, Canada.</title>
        <authorList>
            <person name="Ilyukhin E."/>
            <person name="Nguyen H.D.T."/>
            <person name="Castle A.J."/>
            <person name="Ellouze W."/>
        </authorList>
    </citation>
    <scope>NUCLEOTIDE SEQUENCE [LARGE SCALE GENOMIC DNA]</scope>
    <source>
        <strain evidence="1 2">FDS-564</strain>
    </source>
</reference>
<dbReference type="AlphaFoldDB" id="A0AAN9UEN2"/>
<dbReference type="EMBL" id="JAJSPL020000016">
    <property type="protein sequence ID" value="KAK7742053.1"/>
    <property type="molecule type" value="Genomic_DNA"/>
</dbReference>
<organism evidence="1 2">
    <name type="scientific">Cytospora paraplurivora</name>
    <dbReference type="NCBI Taxonomy" id="2898453"/>
    <lineage>
        <taxon>Eukaryota</taxon>
        <taxon>Fungi</taxon>
        <taxon>Dikarya</taxon>
        <taxon>Ascomycota</taxon>
        <taxon>Pezizomycotina</taxon>
        <taxon>Sordariomycetes</taxon>
        <taxon>Sordariomycetidae</taxon>
        <taxon>Diaporthales</taxon>
        <taxon>Cytosporaceae</taxon>
        <taxon>Cytospora</taxon>
    </lineage>
</organism>
<evidence type="ECO:0000313" key="2">
    <source>
        <dbReference type="Proteomes" id="UP001320245"/>
    </source>
</evidence>
<sequence>MLQVTSHRPQSRIHPLQRRAPKDAIFVAGILEKRLEVGDSEGECGRRVQRDDLLQVGEHVFGLCGPDLCYLLILQDTGEPPGTIVVDLAEESADQLTGGLFARNSLPFVGVLIKVQDCIESHAFIDGNGYCGVEGLLEGTLSVVLRGVLRTFVQM</sequence>
<proteinExistence type="predicted"/>
<evidence type="ECO:0000313" key="1">
    <source>
        <dbReference type="EMBL" id="KAK7742053.1"/>
    </source>
</evidence>
<dbReference type="Proteomes" id="UP001320245">
    <property type="component" value="Unassembled WGS sequence"/>
</dbReference>
<keyword evidence="2" id="KW-1185">Reference proteome</keyword>
<gene>
    <name evidence="1" type="ORF">SLS53_004639</name>
</gene>
<protein>
    <submittedName>
        <fullName evidence="1">Uncharacterized protein</fullName>
    </submittedName>
</protein>